<dbReference type="AlphaFoldDB" id="A0A060HN17"/>
<organism evidence="1 2">
    <name type="scientific">Nitrososphaera viennensis EN76</name>
    <dbReference type="NCBI Taxonomy" id="926571"/>
    <lineage>
        <taxon>Archaea</taxon>
        <taxon>Nitrososphaerota</taxon>
        <taxon>Nitrososphaeria</taxon>
        <taxon>Nitrososphaerales</taxon>
        <taxon>Nitrososphaeraceae</taxon>
        <taxon>Nitrososphaera</taxon>
    </lineage>
</organism>
<dbReference type="HOGENOM" id="CLU_2519889_0_0_2"/>
<dbReference type="Proteomes" id="UP000027093">
    <property type="component" value="Chromosome"/>
</dbReference>
<dbReference type="RefSeq" id="WP_075055554.1">
    <property type="nucleotide sequence ID" value="NZ_CP007536.1"/>
</dbReference>
<reference evidence="1 2" key="1">
    <citation type="journal article" date="2014" name="Int. J. Syst. Evol. Microbiol.">
        <title>Nitrososphaera viennensis gen. nov., sp. nov., an aerobic and mesophilic, ammonia-oxidizing archaeon from soil and a member of the archaeal phylum Thaumarchaeota.</title>
        <authorList>
            <person name="Stieglmeier M."/>
            <person name="Klingl A."/>
            <person name="Alves R.J."/>
            <person name="Rittmann S.K."/>
            <person name="Melcher M."/>
            <person name="Leisch N."/>
            <person name="Schleper C."/>
        </authorList>
    </citation>
    <scope>NUCLEOTIDE SEQUENCE [LARGE SCALE GENOMIC DNA]</scope>
    <source>
        <strain evidence="1">EN76</strain>
    </source>
</reference>
<dbReference type="GeneID" id="74947853"/>
<gene>
    <name evidence="1" type="ORF">NVIE_026170</name>
</gene>
<accession>A0A060HN17</accession>
<dbReference type="KEGG" id="nvn:NVIE_026170"/>
<evidence type="ECO:0000313" key="2">
    <source>
        <dbReference type="Proteomes" id="UP000027093"/>
    </source>
</evidence>
<name>A0A060HN17_9ARCH</name>
<sequence>MAVKRIPLSRKDVKLFHEANVFDKVYNGGYPTAAAFFIGYVTGRNKVAPLSIVKAESVSIEYEKDGSRGYLKISGKGKARQRRR</sequence>
<evidence type="ECO:0000313" key="1">
    <source>
        <dbReference type="EMBL" id="AIC16888.1"/>
    </source>
</evidence>
<dbReference type="EMBL" id="CP007536">
    <property type="protein sequence ID" value="AIC16888.1"/>
    <property type="molecule type" value="Genomic_DNA"/>
</dbReference>
<protein>
    <submittedName>
        <fullName evidence="1">Uncharacterized protein</fullName>
    </submittedName>
</protein>
<dbReference type="OrthoDB" id="372604at2157"/>
<proteinExistence type="predicted"/>
<keyword evidence="2" id="KW-1185">Reference proteome</keyword>